<sequence length="372" mass="39348">MGDAKAVWRLSDLVQPLLGLILLIALVISVGAIMAPFLAAITWAIILVSATWAPFQWLSDRLGGRDALAATLIVSAMLLFILVPLLLASVDFAQQLNHLARAIPEHVQAGLPELPQWIGGLPLVGSWASEQWLALQNQDFQILSQLKGLVAPTAKIMLSMAGAIGGGLVMLLLSILIAGVLYAEGEKLHAWVVQFSRRIAGAAGENLLTISNSTIRGVVYGFIGAAVAQGALAWFGLAIAGVPNALSVGLLVCLVSVIPGGPPLIGFIAAYWLYKQGATVWAGFLVVWFLFAVGTIDNVVKSLVIGRNSPLPLTLILFGVIGGAVSFGMLGVFLGPTLLALFYTLVRNWVRQSTREQLASVPPEPAKLPDET</sequence>
<name>A0ABV8CM69_9GAMM</name>
<keyword evidence="3" id="KW-0813">Transport</keyword>
<comment type="caution">
    <text evidence="9">The sequence shown here is derived from an EMBL/GenBank/DDBJ whole genome shotgun (WGS) entry which is preliminary data.</text>
</comment>
<keyword evidence="7 8" id="KW-0472">Membrane</keyword>
<feature type="transmembrane region" description="Helical" evidence="8">
    <location>
        <begin position="67"/>
        <end position="87"/>
    </location>
</feature>
<proteinExistence type="inferred from homology"/>
<evidence type="ECO:0000256" key="3">
    <source>
        <dbReference type="ARBA" id="ARBA00022448"/>
    </source>
</evidence>
<comment type="similarity">
    <text evidence="2">Belongs to the autoinducer-2 exporter (AI-2E) (TC 2.A.86) family.</text>
</comment>
<comment type="subcellular location">
    <subcellularLocation>
        <location evidence="1">Cell membrane</location>
        <topology evidence="1">Multi-pass membrane protein</topology>
    </subcellularLocation>
</comment>
<evidence type="ECO:0000256" key="1">
    <source>
        <dbReference type="ARBA" id="ARBA00004651"/>
    </source>
</evidence>
<keyword evidence="10" id="KW-1185">Reference proteome</keyword>
<dbReference type="PANTHER" id="PTHR21716">
    <property type="entry name" value="TRANSMEMBRANE PROTEIN"/>
    <property type="match status" value="1"/>
</dbReference>
<feature type="transmembrane region" description="Helical" evidence="8">
    <location>
        <begin position="248"/>
        <end position="271"/>
    </location>
</feature>
<feature type="transmembrane region" description="Helical" evidence="8">
    <location>
        <begin position="316"/>
        <end position="346"/>
    </location>
</feature>
<feature type="transmembrane region" description="Helical" evidence="8">
    <location>
        <begin position="218"/>
        <end position="242"/>
    </location>
</feature>
<dbReference type="PANTHER" id="PTHR21716:SF67">
    <property type="entry name" value="TRANSPORT PROTEIN YDIK-RELATED"/>
    <property type="match status" value="1"/>
</dbReference>
<evidence type="ECO:0000256" key="8">
    <source>
        <dbReference type="SAM" id="Phobius"/>
    </source>
</evidence>
<dbReference type="InterPro" id="IPR002549">
    <property type="entry name" value="AI-2E-like"/>
</dbReference>
<gene>
    <name evidence="9" type="ORF">ACFOSS_06105</name>
</gene>
<evidence type="ECO:0000256" key="5">
    <source>
        <dbReference type="ARBA" id="ARBA00022692"/>
    </source>
</evidence>
<dbReference type="Pfam" id="PF01594">
    <property type="entry name" value="AI-2E_transport"/>
    <property type="match status" value="1"/>
</dbReference>
<dbReference type="EMBL" id="JBHSAF010000005">
    <property type="protein sequence ID" value="MFC3913039.1"/>
    <property type="molecule type" value="Genomic_DNA"/>
</dbReference>
<evidence type="ECO:0000313" key="9">
    <source>
        <dbReference type="EMBL" id="MFC3913039.1"/>
    </source>
</evidence>
<dbReference type="Proteomes" id="UP001595692">
    <property type="component" value="Unassembled WGS sequence"/>
</dbReference>
<keyword evidence="6 8" id="KW-1133">Transmembrane helix</keyword>
<feature type="transmembrane region" description="Helical" evidence="8">
    <location>
        <begin position="278"/>
        <end position="296"/>
    </location>
</feature>
<accession>A0ABV8CM69</accession>
<evidence type="ECO:0000256" key="2">
    <source>
        <dbReference type="ARBA" id="ARBA00009773"/>
    </source>
</evidence>
<organism evidence="9 10">
    <name type="scientific">Pseudaeromonas sharmana</name>
    <dbReference type="NCBI Taxonomy" id="328412"/>
    <lineage>
        <taxon>Bacteria</taxon>
        <taxon>Pseudomonadati</taxon>
        <taxon>Pseudomonadota</taxon>
        <taxon>Gammaproteobacteria</taxon>
        <taxon>Aeromonadales</taxon>
        <taxon>Aeromonadaceae</taxon>
        <taxon>Pseudaeromonas</taxon>
    </lineage>
</organism>
<feature type="transmembrane region" description="Helical" evidence="8">
    <location>
        <begin position="20"/>
        <end position="46"/>
    </location>
</feature>
<evidence type="ECO:0000256" key="4">
    <source>
        <dbReference type="ARBA" id="ARBA00022475"/>
    </source>
</evidence>
<keyword evidence="4" id="KW-1003">Cell membrane</keyword>
<evidence type="ECO:0000256" key="7">
    <source>
        <dbReference type="ARBA" id="ARBA00023136"/>
    </source>
</evidence>
<protein>
    <submittedName>
        <fullName evidence="9">AI-2E family transporter</fullName>
    </submittedName>
</protein>
<evidence type="ECO:0000256" key="6">
    <source>
        <dbReference type="ARBA" id="ARBA00022989"/>
    </source>
</evidence>
<reference evidence="10" key="1">
    <citation type="journal article" date="2019" name="Int. J. Syst. Evol. Microbiol.">
        <title>The Global Catalogue of Microorganisms (GCM) 10K type strain sequencing project: providing services to taxonomists for standard genome sequencing and annotation.</title>
        <authorList>
            <consortium name="The Broad Institute Genomics Platform"/>
            <consortium name="The Broad Institute Genome Sequencing Center for Infectious Disease"/>
            <person name="Wu L."/>
            <person name="Ma J."/>
        </authorList>
    </citation>
    <scope>NUCLEOTIDE SEQUENCE [LARGE SCALE GENOMIC DNA]</scope>
    <source>
        <strain evidence="10">CCUG 54939</strain>
    </source>
</reference>
<dbReference type="RefSeq" id="WP_377151273.1">
    <property type="nucleotide sequence ID" value="NZ_JBHSAF010000005.1"/>
</dbReference>
<evidence type="ECO:0000313" key="10">
    <source>
        <dbReference type="Proteomes" id="UP001595692"/>
    </source>
</evidence>
<feature type="transmembrane region" description="Helical" evidence="8">
    <location>
        <begin position="156"/>
        <end position="182"/>
    </location>
</feature>
<keyword evidence="5 8" id="KW-0812">Transmembrane</keyword>